<dbReference type="PANTHER" id="PTHR24148">
    <property type="entry name" value="ANKYRIN REPEAT DOMAIN-CONTAINING PROTEIN 39 HOMOLOG-RELATED"/>
    <property type="match status" value="1"/>
</dbReference>
<accession>A0ABR3EUN8</accession>
<dbReference type="PANTHER" id="PTHR24148:SF64">
    <property type="entry name" value="HETEROKARYON INCOMPATIBILITY DOMAIN-CONTAINING PROTEIN"/>
    <property type="match status" value="1"/>
</dbReference>
<gene>
    <name evidence="3" type="ORF">V5O48_015400</name>
</gene>
<dbReference type="InterPro" id="IPR010730">
    <property type="entry name" value="HET"/>
</dbReference>
<sequence length="678" mass="76386">VLAPGPIPEGDQPVNGKCASGAMTRDQEAYEAGISPPETTAMSVVPSDAASTGKRTEHDCDTAITQASGQTACNHGPDEDQASRLYTSDGKSQQQTDKLAGPTSTAAAAPGVQYLRMGQYGSDFPLAVFNPEGEQIGEETPTRSHELPTIITGKIIFSKPITDLQTAVAPIDLTPFITPERYRFIDCSRFVYDGVLQVWETPELPRDQYAAISHIWKSLSPRELDKGLTMRGVVLIDCEERNDGGPISIDVLRHTCLASLQANTSLLWLDRLCISQMPTPEGKQDKRWQIMHMYDIYKGCAICFVLPAGLRRHPTKFEETGWIERAWTFQEVMVAPIVKVLYTEPVGSSPEVFVHSMHIEEYFKAQLGLYNDDRDGSQERRRQFVQALDKRQQYREPTVVHLARFRDVWEFVQWRISARPVDVVFSVMGLLDVTIDPAHFTKDDRFKATVALAQALLLKDDSPNTCIEIPLWRSFSRSGLDNAREMGIKTQQYMASTPARVRLDDLDQELDTQPISRFKFVSQRSLMSGFQVEQRDEVEGGEMEGLDHTNAVVMGGDQRDAGIRSFSARKLDPSVKSRRKADRVLKLIPPEYLRKVVDPLTEDGQRVLFETPDHIVMELRRHLFSPEEEIRSGTIFGWCVQSVLWVRLGRYSGSDNTADKRRSIPVPVITFWKFRASS</sequence>
<feature type="compositionally biased region" description="Polar residues" evidence="1">
    <location>
        <begin position="63"/>
        <end position="73"/>
    </location>
</feature>
<feature type="region of interest" description="Disordered" evidence="1">
    <location>
        <begin position="1"/>
        <end position="105"/>
    </location>
</feature>
<dbReference type="InterPro" id="IPR052895">
    <property type="entry name" value="HetReg/Transcr_Mod"/>
</dbReference>
<name>A0ABR3EUN8_9AGAR</name>
<evidence type="ECO:0000259" key="2">
    <source>
        <dbReference type="Pfam" id="PF06985"/>
    </source>
</evidence>
<evidence type="ECO:0000313" key="4">
    <source>
        <dbReference type="Proteomes" id="UP001465976"/>
    </source>
</evidence>
<dbReference type="Pfam" id="PF06985">
    <property type="entry name" value="HET"/>
    <property type="match status" value="1"/>
</dbReference>
<evidence type="ECO:0000313" key="3">
    <source>
        <dbReference type="EMBL" id="KAL0566611.1"/>
    </source>
</evidence>
<reference evidence="3 4" key="1">
    <citation type="submission" date="2024-02" db="EMBL/GenBank/DDBJ databases">
        <title>A draft genome for the cacao thread blight pathogen Marasmius crinis-equi.</title>
        <authorList>
            <person name="Cohen S.P."/>
            <person name="Baruah I.K."/>
            <person name="Amoako-Attah I."/>
            <person name="Bukari Y."/>
            <person name="Meinhardt L.W."/>
            <person name="Bailey B.A."/>
        </authorList>
    </citation>
    <scope>NUCLEOTIDE SEQUENCE [LARGE SCALE GENOMIC DNA]</scope>
    <source>
        <strain evidence="3 4">GH-76</strain>
    </source>
</reference>
<feature type="compositionally biased region" description="Polar residues" evidence="1">
    <location>
        <begin position="84"/>
        <end position="97"/>
    </location>
</feature>
<comment type="caution">
    <text evidence="3">The sequence shown here is derived from an EMBL/GenBank/DDBJ whole genome shotgun (WGS) entry which is preliminary data.</text>
</comment>
<organism evidence="3 4">
    <name type="scientific">Marasmius crinis-equi</name>
    <dbReference type="NCBI Taxonomy" id="585013"/>
    <lineage>
        <taxon>Eukaryota</taxon>
        <taxon>Fungi</taxon>
        <taxon>Dikarya</taxon>
        <taxon>Basidiomycota</taxon>
        <taxon>Agaricomycotina</taxon>
        <taxon>Agaricomycetes</taxon>
        <taxon>Agaricomycetidae</taxon>
        <taxon>Agaricales</taxon>
        <taxon>Marasmiineae</taxon>
        <taxon>Marasmiaceae</taxon>
        <taxon>Marasmius</taxon>
    </lineage>
</organism>
<keyword evidence="4" id="KW-1185">Reference proteome</keyword>
<dbReference type="Proteomes" id="UP001465976">
    <property type="component" value="Unassembled WGS sequence"/>
</dbReference>
<feature type="non-terminal residue" evidence="3">
    <location>
        <position position="1"/>
    </location>
</feature>
<feature type="domain" description="Heterokaryon incompatibility" evidence="2">
    <location>
        <begin position="209"/>
        <end position="306"/>
    </location>
</feature>
<proteinExistence type="predicted"/>
<protein>
    <recommendedName>
        <fullName evidence="2">Heterokaryon incompatibility domain-containing protein</fullName>
    </recommendedName>
</protein>
<evidence type="ECO:0000256" key="1">
    <source>
        <dbReference type="SAM" id="MobiDB-lite"/>
    </source>
</evidence>
<dbReference type="EMBL" id="JBAHYK010001838">
    <property type="protein sequence ID" value="KAL0566611.1"/>
    <property type="molecule type" value="Genomic_DNA"/>
</dbReference>